<dbReference type="Proteomes" id="UP001244011">
    <property type="component" value="Unassembled WGS sequence"/>
</dbReference>
<dbReference type="EMBL" id="MU839028">
    <property type="protein sequence ID" value="KAK1763314.1"/>
    <property type="molecule type" value="Genomic_DNA"/>
</dbReference>
<dbReference type="RefSeq" id="XP_060279527.1">
    <property type="nucleotide sequence ID" value="XM_060425316.1"/>
</dbReference>
<evidence type="ECO:0000256" key="4">
    <source>
        <dbReference type="ARBA" id="ARBA00023125"/>
    </source>
</evidence>
<dbReference type="AlphaFoldDB" id="A0AAJ0BRU9"/>
<reference evidence="8" key="1">
    <citation type="submission" date="2023-06" db="EMBL/GenBank/DDBJ databases">
        <title>Genome-scale phylogeny and comparative genomics of the fungal order Sordariales.</title>
        <authorList>
            <consortium name="Lawrence Berkeley National Laboratory"/>
            <person name="Hensen N."/>
            <person name="Bonometti L."/>
            <person name="Westerberg I."/>
            <person name="Brannstrom I.O."/>
            <person name="Guillou S."/>
            <person name="Cros-Aarteil S."/>
            <person name="Calhoun S."/>
            <person name="Haridas S."/>
            <person name="Kuo A."/>
            <person name="Mondo S."/>
            <person name="Pangilinan J."/>
            <person name="Riley R."/>
            <person name="Labutti K."/>
            <person name="Andreopoulos B."/>
            <person name="Lipzen A."/>
            <person name="Chen C."/>
            <person name="Yanf M."/>
            <person name="Daum C."/>
            <person name="Ng V."/>
            <person name="Clum A."/>
            <person name="Steindorff A."/>
            <person name="Ohm R."/>
            <person name="Martin F."/>
            <person name="Silar P."/>
            <person name="Natvig D."/>
            <person name="Lalanne C."/>
            <person name="Gautier V."/>
            <person name="Ament-Velasquez S.L."/>
            <person name="Kruys A."/>
            <person name="Hutchinson M.I."/>
            <person name="Powell A.J."/>
            <person name="Barry K."/>
            <person name="Miller A.N."/>
            <person name="Grigoriev I.V."/>
            <person name="Debuchy R."/>
            <person name="Gladieux P."/>
            <person name="Thoren M.H."/>
            <person name="Johannesson H."/>
        </authorList>
    </citation>
    <scope>NUCLEOTIDE SEQUENCE</scope>
    <source>
        <strain evidence="8">8032-3</strain>
    </source>
</reference>
<feature type="region of interest" description="Disordered" evidence="7">
    <location>
        <begin position="1"/>
        <end position="44"/>
    </location>
</feature>
<keyword evidence="5" id="KW-0804">Transcription</keyword>
<sequence length="628" mass="69661">MSQAPAPKSYKFVGGPSRKRRRRTGPKPAPAPGEKQYDFDVTATCDPDPTIAAVEVPQTSSSQALGNGPTIADDQATVSSPAAPLSPLADDAAGGGGNLLDWLHAGSMNPFFEPGLPYANTSFNGGAHCDFQLPFYFGPDIPIADLWNSPPTEEGLCHDMAAPAAAVSEDSGPARGSPKAESVMAGTGDVDVTQQPQEHQHQQQQQQQQQQQKPLLSLPNAPGNISDTISQLLNRYDREFCVMPLTHDFEANPFRFNAETGRGSQLLLHCILALSYKHIHRDTGTCLDEARTHKKKALQMLRDVEDTSQETGSQSPSTFEASFLDAVLILMTLDCATSAHGPWVWYLKRALKMIQATGPLDLQKTPRMQAQIEMLVWWDVTLALTSRRGCVLSESTTISLFSPTGTDAASFYSVSGCPGQLFKYMIRLGAFAREFELAATMTCVKFDIEPVLAVERGIREWSDPDYGYSQQILAELLGGDDDPASLAHYKEDLHHCAEAWRYCLLIYIERVFKWQRDRPVSSMLGFLGRKTLNHVVACRRTTMLQKQLLLPVFLAACETVDDTLRDEARAYCTWWNEKTRYDMFLTATMLLEEVWSNSQDPMSWWGSVIDHKTRRTTSGSGERQYLFG</sequence>
<evidence type="ECO:0000256" key="6">
    <source>
        <dbReference type="ARBA" id="ARBA00023242"/>
    </source>
</evidence>
<dbReference type="InterPro" id="IPR021858">
    <property type="entry name" value="Fun_TF"/>
</dbReference>
<dbReference type="PANTHER" id="PTHR37534">
    <property type="entry name" value="TRANSCRIPTIONAL ACTIVATOR PROTEIN UGA3"/>
    <property type="match status" value="1"/>
</dbReference>
<keyword evidence="2" id="KW-0862">Zinc</keyword>
<keyword evidence="9" id="KW-1185">Reference proteome</keyword>
<evidence type="ECO:0000256" key="1">
    <source>
        <dbReference type="ARBA" id="ARBA00004123"/>
    </source>
</evidence>
<evidence type="ECO:0000313" key="8">
    <source>
        <dbReference type="EMBL" id="KAK1763314.1"/>
    </source>
</evidence>
<gene>
    <name evidence="8" type="ORF">QBC33DRAFT_479799</name>
</gene>
<dbReference type="CDD" id="cd12148">
    <property type="entry name" value="fungal_TF_MHR"/>
    <property type="match status" value="1"/>
</dbReference>
<evidence type="ECO:0000256" key="5">
    <source>
        <dbReference type="ARBA" id="ARBA00023163"/>
    </source>
</evidence>
<dbReference type="PANTHER" id="PTHR37534:SF46">
    <property type="entry name" value="ZN(II)2CYS6 TRANSCRIPTION FACTOR (EUROFUNG)"/>
    <property type="match status" value="1"/>
</dbReference>
<dbReference type="GO" id="GO:0005634">
    <property type="term" value="C:nucleus"/>
    <property type="evidence" value="ECO:0007669"/>
    <property type="project" value="UniProtKB-SubCell"/>
</dbReference>
<evidence type="ECO:0000256" key="7">
    <source>
        <dbReference type="SAM" id="MobiDB-lite"/>
    </source>
</evidence>
<comment type="caution">
    <text evidence="8">The sequence shown here is derived from an EMBL/GenBank/DDBJ whole genome shotgun (WGS) entry which is preliminary data.</text>
</comment>
<dbReference type="Pfam" id="PF11951">
    <property type="entry name" value="Fungal_trans_2"/>
    <property type="match status" value="1"/>
</dbReference>
<keyword evidence="3" id="KW-0805">Transcription regulation</keyword>
<accession>A0AAJ0BRU9</accession>
<protein>
    <submittedName>
        <fullName evidence="8">Fungal-specific transcription factor domain-containing protein</fullName>
    </submittedName>
</protein>
<keyword evidence="4" id="KW-0238">DNA-binding</keyword>
<feature type="compositionally biased region" description="Low complexity" evidence="7">
    <location>
        <begin position="194"/>
        <end position="212"/>
    </location>
</feature>
<evidence type="ECO:0000256" key="2">
    <source>
        <dbReference type="ARBA" id="ARBA00022833"/>
    </source>
</evidence>
<evidence type="ECO:0000256" key="3">
    <source>
        <dbReference type="ARBA" id="ARBA00023015"/>
    </source>
</evidence>
<dbReference type="GO" id="GO:0003677">
    <property type="term" value="F:DNA binding"/>
    <property type="evidence" value="ECO:0007669"/>
    <property type="project" value="UniProtKB-KW"/>
</dbReference>
<proteinExistence type="predicted"/>
<evidence type="ECO:0000313" key="9">
    <source>
        <dbReference type="Proteomes" id="UP001244011"/>
    </source>
</evidence>
<dbReference type="GeneID" id="85308503"/>
<feature type="region of interest" description="Disordered" evidence="7">
    <location>
        <begin position="164"/>
        <end position="221"/>
    </location>
</feature>
<keyword evidence="6" id="KW-0539">Nucleus</keyword>
<organism evidence="8 9">
    <name type="scientific">Phialemonium atrogriseum</name>
    <dbReference type="NCBI Taxonomy" id="1093897"/>
    <lineage>
        <taxon>Eukaryota</taxon>
        <taxon>Fungi</taxon>
        <taxon>Dikarya</taxon>
        <taxon>Ascomycota</taxon>
        <taxon>Pezizomycotina</taxon>
        <taxon>Sordariomycetes</taxon>
        <taxon>Sordariomycetidae</taxon>
        <taxon>Cephalothecales</taxon>
        <taxon>Cephalothecaceae</taxon>
        <taxon>Phialemonium</taxon>
    </lineage>
</organism>
<name>A0AAJ0BRU9_9PEZI</name>
<comment type="subcellular location">
    <subcellularLocation>
        <location evidence="1">Nucleus</location>
    </subcellularLocation>
</comment>
<feature type="region of interest" description="Disordered" evidence="7">
    <location>
        <begin position="56"/>
        <end position="86"/>
    </location>
</feature>